<evidence type="ECO:0000313" key="1">
    <source>
        <dbReference type="EMBL" id="UYP18043.1"/>
    </source>
</evidence>
<dbReference type="EMBL" id="CP107551">
    <property type="protein sequence ID" value="UYP18043.1"/>
    <property type="molecule type" value="Genomic_DNA"/>
</dbReference>
<name>A0ACD4DEE8_9NOCA</name>
<keyword evidence="2" id="KW-1185">Reference proteome</keyword>
<sequence length="634" mass="66763">MSRALTAPITLAGRTAPARVIFGPHVTNLGDGRRFSERHVAYYERRARGGCGVVVTETASVHPLDHPYERAPLAESCGAGYRRIAEACRPHGTLVLAGLGHRGLQGSSAWSGGPLWGPSRVPDPVTRELPVEMSDAEIAPLVDSFAHAAGIAVDAGLDGVELDAGPTSLLRQFLSGLTNRRDDGYGTDRPRLLRETLAAVRDRIGADRVLALRLTCDENTSWAGLTPELAAGCAREIASAIDLLTVVRGGLFSPEAYRPDAHVPAGFNERLCQRIRDTLGDSVPVALQGSVVDPAQAQRALDEGICDLVEMTRAQIADPDLVTAVRRGRSPRPCLRCNQACLVDDFHNPVVGCVADPEAGEETRPRARRAAAARDVLVVGAGPAGLEAARVAATRGHRVVVLERDDRVGGRARLASRGPGRPEFGTLVDWLEQRCRDAGVDIRTGAAATAADIDQALAAGAAVVRATGGLPRPPSFPVTAPANRTTAAEVLAGTRPVSSRVVVWDPVGGPVASAVVDHLADEGCEVFYVTADPVAGSRLAPTGDLVAANTRMHRAGVERRLGHRIGSVDADGIRLVHRLTGNEETVPGAVLVDCAPLLPGHDPDPPGVRSIGDRVAPRTLREAIREGYEVASAL</sequence>
<protein>
    <submittedName>
        <fullName evidence="1">Mycofactocin system FadH/OYE family oxidoreductase 1</fullName>
    </submittedName>
</protein>
<accession>A0ACD4DEE8</accession>
<dbReference type="Proteomes" id="UP001156484">
    <property type="component" value="Chromosome"/>
</dbReference>
<reference evidence="1" key="1">
    <citation type="submission" date="2022-10" db="EMBL/GenBank/DDBJ databases">
        <title>Rhodococcus ferula Z13 complete genome.</title>
        <authorList>
            <person name="Long X."/>
            <person name="Zang M."/>
        </authorList>
    </citation>
    <scope>NUCLEOTIDE SEQUENCE</scope>
    <source>
        <strain evidence="1">Z13</strain>
    </source>
</reference>
<proteinExistence type="predicted"/>
<gene>
    <name evidence="1" type="ORF">OED52_15400</name>
</gene>
<organism evidence="1 2">
    <name type="scientific">Rhodococcus sacchari</name>
    <dbReference type="NCBI Taxonomy" id="2962047"/>
    <lineage>
        <taxon>Bacteria</taxon>
        <taxon>Bacillati</taxon>
        <taxon>Actinomycetota</taxon>
        <taxon>Actinomycetes</taxon>
        <taxon>Mycobacteriales</taxon>
        <taxon>Nocardiaceae</taxon>
        <taxon>Rhodococcus</taxon>
    </lineage>
</organism>
<evidence type="ECO:0000313" key="2">
    <source>
        <dbReference type="Proteomes" id="UP001156484"/>
    </source>
</evidence>